<feature type="chain" id="PRO_5012695347" description="Phospholipase C" evidence="2">
    <location>
        <begin position="21"/>
        <end position="595"/>
    </location>
</feature>
<feature type="signal peptide" evidence="2">
    <location>
        <begin position="1"/>
        <end position="20"/>
    </location>
</feature>
<dbReference type="InterPro" id="IPR017850">
    <property type="entry name" value="Alkaline_phosphatase_core_sf"/>
</dbReference>
<gene>
    <name evidence="3" type="ORF">BZG36_05071</name>
</gene>
<sequence>MKILALSTAIAAAFAALASASPIKGHKKLAVKGLENIQHIVYFMQENRAFDNYYGTMAGVRGFKDPNVAIQSNGTPFSTIQIPTHQMHLLPFRLSGNKAGCTAGGSNGWEPNHLAWNNGSNNNWPQGNSPHALGYLTREEIPFQFQLAEEFTIADMYFQSVMSSTNPNRVMWMSGTIQGPPGNTILEDNTESTPLGWSTFPQALTTAGVSWQVYQDTDNFDDNALAWFKHWQSLPNGTEKQKGLGFLGLQDFYDHAGNGTLPTISYIVGPTELSEHPDSTPMAGAWLQEQVVNAVMNSPQWNTTALFINYDESGGYFDHVIPVTPPKGDPAEEWVPDKFNNGALAPIGTGHRVPMVVVSPWTRGGNVFTEVSDHTSTLRFLEQYFGTNSTGGYKVPAENLSQWRRSTFGDLTGIFDFENHDYSVPQLMTVPKPAQTSSGAWDPTEMCENLPGSKVSMPYGNQSFPPTEIGAKKIRGAITLGRTLIFQSGKSAVQANSSTASVGSYGTTNKNAFFTLEQASSGTFYIKSVATGTCLTVSGNQVALGACSGAGWTINYVSAGSGYTLQKRDHYLNINGRALSVSSRAQNFIISSVTY</sequence>
<dbReference type="PANTHER" id="PTHR31956">
    <property type="entry name" value="NON-SPECIFIC PHOSPHOLIPASE C4-RELATED"/>
    <property type="match status" value="1"/>
</dbReference>
<dbReference type="OrthoDB" id="5135119at2759"/>
<proteinExistence type="predicted"/>
<dbReference type="Pfam" id="PF04185">
    <property type="entry name" value="Phosphoesterase"/>
    <property type="match status" value="1"/>
</dbReference>
<keyword evidence="2" id="KW-0732">Signal</keyword>
<evidence type="ECO:0008006" key="5">
    <source>
        <dbReference type="Google" id="ProtNLM"/>
    </source>
</evidence>
<evidence type="ECO:0000313" key="4">
    <source>
        <dbReference type="Proteomes" id="UP000242875"/>
    </source>
</evidence>
<keyword evidence="1" id="KW-0378">Hydrolase</keyword>
<evidence type="ECO:0000256" key="1">
    <source>
        <dbReference type="ARBA" id="ARBA00022801"/>
    </source>
</evidence>
<dbReference type="EMBL" id="MVBO01000166">
    <property type="protein sequence ID" value="OZJ02298.1"/>
    <property type="molecule type" value="Genomic_DNA"/>
</dbReference>
<reference evidence="3 4" key="1">
    <citation type="journal article" date="2017" name="Mycologia">
        <title>Bifiguratus adelaidae, gen. et sp. nov., a new member of Mucoromycotina in endophytic and soil-dwelling habitats.</title>
        <authorList>
            <person name="Torres-Cruz T.J."/>
            <person name="Billingsley Tobias T.L."/>
            <person name="Almatruk M."/>
            <person name="Hesse C."/>
            <person name="Kuske C.R."/>
            <person name="Desiro A."/>
            <person name="Benucci G.M."/>
            <person name="Bonito G."/>
            <person name="Stajich J.E."/>
            <person name="Dunlap C."/>
            <person name="Arnold A.E."/>
            <person name="Porras-Alfaro A."/>
        </authorList>
    </citation>
    <scope>NUCLEOTIDE SEQUENCE [LARGE SCALE GENOMIC DNA]</scope>
    <source>
        <strain evidence="3 4">AZ0501</strain>
    </source>
</reference>
<comment type="caution">
    <text evidence="3">The sequence shown here is derived from an EMBL/GenBank/DDBJ whole genome shotgun (WGS) entry which is preliminary data.</text>
</comment>
<dbReference type="Gene3D" id="2.80.10.50">
    <property type="match status" value="1"/>
</dbReference>
<dbReference type="GO" id="GO:0042578">
    <property type="term" value="F:phosphoric ester hydrolase activity"/>
    <property type="evidence" value="ECO:0007669"/>
    <property type="project" value="UniProtKB-ARBA"/>
</dbReference>
<dbReference type="CDD" id="cd00161">
    <property type="entry name" value="beta-trefoil_Ricin-like"/>
    <property type="match status" value="1"/>
</dbReference>
<accession>A0A261XVD6</accession>
<dbReference type="InterPro" id="IPR007312">
    <property type="entry name" value="Phosphoesterase"/>
</dbReference>
<dbReference type="Proteomes" id="UP000242875">
    <property type="component" value="Unassembled WGS sequence"/>
</dbReference>
<dbReference type="SUPFAM" id="SSF50370">
    <property type="entry name" value="Ricin B-like lectins"/>
    <property type="match status" value="1"/>
</dbReference>
<dbReference type="PANTHER" id="PTHR31956:SF1">
    <property type="entry name" value="NON-SPECIFIC PHOSPHOLIPASE C1"/>
    <property type="match status" value="1"/>
</dbReference>
<keyword evidence="4" id="KW-1185">Reference proteome</keyword>
<protein>
    <recommendedName>
        <fullName evidence="5">Phospholipase C</fullName>
    </recommendedName>
</protein>
<dbReference type="Gene3D" id="3.40.720.10">
    <property type="entry name" value="Alkaline Phosphatase, subunit A"/>
    <property type="match status" value="1"/>
</dbReference>
<evidence type="ECO:0000256" key="2">
    <source>
        <dbReference type="SAM" id="SignalP"/>
    </source>
</evidence>
<name>A0A261XVD6_9FUNG</name>
<dbReference type="CDD" id="cd16014">
    <property type="entry name" value="PLC"/>
    <property type="match status" value="1"/>
</dbReference>
<dbReference type="AlphaFoldDB" id="A0A261XVD6"/>
<organism evidence="3 4">
    <name type="scientific">Bifiguratus adelaidae</name>
    <dbReference type="NCBI Taxonomy" id="1938954"/>
    <lineage>
        <taxon>Eukaryota</taxon>
        <taxon>Fungi</taxon>
        <taxon>Fungi incertae sedis</taxon>
        <taxon>Mucoromycota</taxon>
        <taxon>Mucoromycotina</taxon>
        <taxon>Endogonomycetes</taxon>
        <taxon>Endogonales</taxon>
        <taxon>Endogonales incertae sedis</taxon>
        <taxon>Bifiguratus</taxon>
    </lineage>
</organism>
<dbReference type="InterPro" id="IPR035992">
    <property type="entry name" value="Ricin_B-like_lectins"/>
</dbReference>
<evidence type="ECO:0000313" key="3">
    <source>
        <dbReference type="EMBL" id="OZJ02298.1"/>
    </source>
</evidence>